<dbReference type="Pfam" id="PF00224">
    <property type="entry name" value="PK"/>
    <property type="match status" value="1"/>
</dbReference>
<evidence type="ECO:0000256" key="11">
    <source>
        <dbReference type="ARBA" id="ARBA00023152"/>
    </source>
</evidence>
<dbReference type="UniPathway" id="UPA00109">
    <property type="reaction ID" value="UER00188"/>
</dbReference>
<keyword evidence="5 13" id="KW-0808">Transferase</keyword>
<dbReference type="InterPro" id="IPR040442">
    <property type="entry name" value="Pyrv_kinase-like_dom_sf"/>
</dbReference>
<dbReference type="GO" id="GO:0030955">
    <property type="term" value="F:potassium ion binding"/>
    <property type="evidence" value="ECO:0007669"/>
    <property type="project" value="InterPro"/>
</dbReference>
<evidence type="ECO:0000256" key="1">
    <source>
        <dbReference type="ARBA" id="ARBA00001958"/>
    </source>
</evidence>
<accession>D8LWK3</accession>
<dbReference type="SUPFAM" id="SSF51621">
    <property type="entry name" value="Phosphoenolpyruvate/pyruvate domain"/>
    <property type="match status" value="1"/>
</dbReference>
<evidence type="ECO:0000256" key="2">
    <source>
        <dbReference type="ARBA" id="ARBA00004997"/>
    </source>
</evidence>
<evidence type="ECO:0000256" key="5">
    <source>
        <dbReference type="ARBA" id="ARBA00022679"/>
    </source>
</evidence>
<evidence type="ECO:0000256" key="13">
    <source>
        <dbReference type="RuleBase" id="RU000504"/>
    </source>
</evidence>
<comment type="cofactor">
    <cofactor evidence="1">
        <name>K(+)</name>
        <dbReference type="ChEBI" id="CHEBI:29103"/>
    </cofactor>
</comment>
<evidence type="ECO:0000259" key="14">
    <source>
        <dbReference type="Pfam" id="PF00224"/>
    </source>
</evidence>
<dbReference type="GeneID" id="24917868"/>
<sequence length="741" mass="83535">MSFCLKVDREAENDFEFVRNLAIFRLKSICSLVFSYITHEDPTITFDKLYELLELDRERLEHCVFVIGYIFSECIKHRINPYDFCDVILPAKFNENTVAVLSQFYDRINLALKKQGGSDSSSQESTARILTNVRWRLDVEISNQCLNRVYNPSYLIELGSSHQGGKLREYFEVDYSTLKTIRDTLQNSIQTSWKSCCNDFRYIISANYVWTACTVIQQLPSLSKSVDSFRIASNNSLNNFPMSCIDYNLDFDTILANTPFKYRNTKIVCTLGPACWDVDTLVKMIDAGMNVARFNFSHGTHESHGKAHDNLMEALKQRPGKHVAVMLDTKGPEIRTGYLVDGQNITIEKDSIVEITTDYTIKGDCHRISCSYKDLPTSVKMGQLIYVSDGDLTFQVTEIGTDSIRCKALNTATIGQTKNMNIPGAIITLPTLTESDIRDITEFPKHYRVDCIAASFIRRGSDIDTIRRVLGPDLQYIQIIAKIENQEGLQNYAEILEKVDGIMVARGDLGMEMAPEKVFLAQKYMLHEAALRGRFTITATQMLDSMIKKPRPTRAECTDVANSILDGSDAVMLSGESANGLYPIAAVSMLRRLSEETEKIYPAARVVRRVYELGAQKYGVGDVEAVCHGAVEQALQEHAVAIVAVTRGNELPRWISKYHAAQPIFVLTDNAVMANQVDGYYRACRTVKVSEAVKREEVAKKITEAGFVLDSGKLVVVDDWEKSVDVYVIEAYLVCDKHFLF</sequence>
<evidence type="ECO:0000259" key="16">
    <source>
        <dbReference type="Pfam" id="PF07258"/>
    </source>
</evidence>
<evidence type="ECO:0000256" key="6">
    <source>
        <dbReference type="ARBA" id="ARBA00022723"/>
    </source>
</evidence>
<dbReference type="GO" id="GO:0016301">
    <property type="term" value="F:kinase activity"/>
    <property type="evidence" value="ECO:0007669"/>
    <property type="project" value="UniProtKB-KW"/>
</dbReference>
<proteinExistence type="inferred from homology"/>
<evidence type="ECO:0000256" key="4">
    <source>
        <dbReference type="ARBA" id="ARBA00012142"/>
    </source>
</evidence>
<dbReference type="PRINTS" id="PR01050">
    <property type="entry name" value="PYRUVTKNASE"/>
</dbReference>
<dbReference type="GO" id="GO:0005524">
    <property type="term" value="F:ATP binding"/>
    <property type="evidence" value="ECO:0007669"/>
    <property type="project" value="UniProtKB-KW"/>
</dbReference>
<evidence type="ECO:0000313" key="18">
    <source>
        <dbReference type="Proteomes" id="UP000008312"/>
    </source>
</evidence>
<dbReference type="Gene3D" id="2.40.33.10">
    <property type="entry name" value="PK beta-barrel domain-like"/>
    <property type="match status" value="1"/>
</dbReference>
<reference evidence="17" key="1">
    <citation type="submission" date="2010-02" db="EMBL/GenBank/DDBJ databases">
        <title>Sequencing and annotation of the Blastocystis hominis genome.</title>
        <authorList>
            <person name="Wincker P."/>
        </authorList>
    </citation>
    <scope>NUCLEOTIDE SEQUENCE</scope>
    <source>
        <strain evidence="17">Singapore isolate B</strain>
    </source>
</reference>
<evidence type="ECO:0000256" key="3">
    <source>
        <dbReference type="ARBA" id="ARBA00008663"/>
    </source>
</evidence>
<dbReference type="Proteomes" id="UP000008312">
    <property type="component" value="Unassembled WGS sequence"/>
</dbReference>
<dbReference type="InterPro" id="IPR036918">
    <property type="entry name" value="Pyrv_Knase_C_sf"/>
</dbReference>
<dbReference type="SMR" id="D8LWK3"/>
<dbReference type="AlphaFoldDB" id="D8LWK3"/>
<dbReference type="Pfam" id="PF07258">
    <property type="entry name" value="COMM_domain"/>
    <property type="match status" value="1"/>
</dbReference>
<evidence type="ECO:0000256" key="10">
    <source>
        <dbReference type="ARBA" id="ARBA00022842"/>
    </source>
</evidence>
<dbReference type="PANTHER" id="PTHR11817">
    <property type="entry name" value="PYRUVATE KINASE"/>
    <property type="match status" value="1"/>
</dbReference>
<keyword evidence="6" id="KW-0479">Metal-binding</keyword>
<dbReference type="OrthoDB" id="108365at2759"/>
<dbReference type="InterPro" id="IPR015793">
    <property type="entry name" value="Pyrv_Knase_brl"/>
</dbReference>
<evidence type="ECO:0000256" key="8">
    <source>
        <dbReference type="ARBA" id="ARBA00022777"/>
    </source>
</evidence>
<keyword evidence="7" id="KW-0547">Nucleotide-binding</keyword>
<dbReference type="InterPro" id="IPR015813">
    <property type="entry name" value="Pyrv/PenolPyrv_kinase-like_dom"/>
</dbReference>
<dbReference type="GO" id="GO:0004743">
    <property type="term" value="F:pyruvate kinase activity"/>
    <property type="evidence" value="ECO:0007669"/>
    <property type="project" value="UniProtKB-EC"/>
</dbReference>
<dbReference type="InterPro" id="IPR001697">
    <property type="entry name" value="Pyr_Knase"/>
</dbReference>
<feature type="domain" description="COMM" evidence="16">
    <location>
        <begin position="130"/>
        <end position="186"/>
    </location>
</feature>
<keyword evidence="9" id="KW-0067">ATP-binding</keyword>
<comment type="similarity">
    <text evidence="3 13">Belongs to the pyruvate kinase family.</text>
</comment>
<evidence type="ECO:0000313" key="17">
    <source>
        <dbReference type="EMBL" id="CBK20192.2"/>
    </source>
</evidence>
<keyword evidence="18" id="KW-1185">Reference proteome</keyword>
<dbReference type="Gene3D" id="3.40.1380.20">
    <property type="entry name" value="Pyruvate kinase, C-terminal domain"/>
    <property type="match status" value="1"/>
</dbReference>
<keyword evidence="11 13" id="KW-0324">Glycolysis</keyword>
<dbReference type="SUPFAM" id="SSF52935">
    <property type="entry name" value="PK C-terminal domain-like"/>
    <property type="match status" value="1"/>
</dbReference>
<feature type="domain" description="Pyruvate kinase barrel" evidence="14">
    <location>
        <begin position="263"/>
        <end position="587"/>
    </location>
</feature>
<dbReference type="EMBL" id="FN668638">
    <property type="protein sequence ID" value="CBK20192.2"/>
    <property type="molecule type" value="Genomic_DNA"/>
</dbReference>
<dbReference type="Pfam" id="PF02887">
    <property type="entry name" value="PK_C"/>
    <property type="match status" value="1"/>
</dbReference>
<dbReference type="InParanoid" id="D8LWK3"/>
<dbReference type="FunCoup" id="D8LWK3">
    <property type="interactions" value="62"/>
</dbReference>
<dbReference type="EC" id="2.7.1.40" evidence="4 13"/>
<dbReference type="InterPro" id="IPR017920">
    <property type="entry name" value="COMM"/>
</dbReference>
<evidence type="ECO:0000256" key="9">
    <source>
        <dbReference type="ARBA" id="ARBA00022840"/>
    </source>
</evidence>
<keyword evidence="8 13" id="KW-0418">Kinase</keyword>
<dbReference type="NCBIfam" id="TIGR01064">
    <property type="entry name" value="pyruv_kin"/>
    <property type="match status" value="1"/>
</dbReference>
<dbReference type="NCBIfam" id="NF004491">
    <property type="entry name" value="PRK05826.1"/>
    <property type="match status" value="1"/>
</dbReference>
<dbReference type="SUPFAM" id="SSF50800">
    <property type="entry name" value="PK beta-barrel domain-like"/>
    <property type="match status" value="1"/>
</dbReference>
<gene>
    <name evidence="17" type="ORF">GSBLH_T00000561001</name>
</gene>
<keyword evidence="12" id="KW-0670">Pyruvate</keyword>
<feature type="domain" description="Pyruvate kinase C-terminal" evidence="15">
    <location>
        <begin position="624"/>
        <end position="721"/>
    </location>
</feature>
<organism evidence="17">
    <name type="scientific">Blastocystis hominis</name>
    <dbReference type="NCBI Taxonomy" id="12968"/>
    <lineage>
        <taxon>Eukaryota</taxon>
        <taxon>Sar</taxon>
        <taxon>Stramenopiles</taxon>
        <taxon>Bigyra</taxon>
        <taxon>Opalozoa</taxon>
        <taxon>Opalinata</taxon>
        <taxon>Blastocystidae</taxon>
        <taxon>Blastocystis</taxon>
    </lineage>
</organism>
<dbReference type="InterPro" id="IPR018209">
    <property type="entry name" value="Pyrv_Knase_AS"/>
</dbReference>
<dbReference type="InterPro" id="IPR015806">
    <property type="entry name" value="Pyrv_Knase_insert_dom_sf"/>
</dbReference>
<evidence type="ECO:0000256" key="7">
    <source>
        <dbReference type="ARBA" id="ARBA00022741"/>
    </source>
</evidence>
<comment type="catalytic activity">
    <reaction evidence="13">
        <text>pyruvate + ATP = phosphoenolpyruvate + ADP + H(+)</text>
        <dbReference type="Rhea" id="RHEA:18157"/>
        <dbReference type="ChEBI" id="CHEBI:15361"/>
        <dbReference type="ChEBI" id="CHEBI:15378"/>
        <dbReference type="ChEBI" id="CHEBI:30616"/>
        <dbReference type="ChEBI" id="CHEBI:58702"/>
        <dbReference type="ChEBI" id="CHEBI:456216"/>
        <dbReference type="EC" id="2.7.1.40"/>
    </reaction>
</comment>
<keyword evidence="10 13" id="KW-0460">Magnesium</keyword>
<comment type="pathway">
    <text evidence="2 13">Carbohydrate degradation; glycolysis; pyruvate from D-glyceraldehyde 3-phosphate: step 5/5.</text>
</comment>
<dbReference type="RefSeq" id="XP_012894240.1">
    <property type="nucleotide sequence ID" value="XM_013038786.1"/>
</dbReference>
<dbReference type="InterPro" id="IPR015795">
    <property type="entry name" value="Pyrv_Knase_C"/>
</dbReference>
<dbReference type="Gene3D" id="3.20.20.60">
    <property type="entry name" value="Phosphoenolpyruvate-binding domains"/>
    <property type="match status" value="1"/>
</dbReference>
<evidence type="ECO:0000256" key="12">
    <source>
        <dbReference type="ARBA" id="ARBA00023317"/>
    </source>
</evidence>
<dbReference type="PROSITE" id="PS00110">
    <property type="entry name" value="PYRUVATE_KINASE"/>
    <property type="match status" value="1"/>
</dbReference>
<dbReference type="Pfam" id="PF21672">
    <property type="entry name" value="COMM_HN"/>
    <property type="match status" value="1"/>
</dbReference>
<evidence type="ECO:0000259" key="15">
    <source>
        <dbReference type="Pfam" id="PF02887"/>
    </source>
</evidence>
<dbReference type="GO" id="GO:0000287">
    <property type="term" value="F:magnesium ion binding"/>
    <property type="evidence" value="ECO:0007669"/>
    <property type="project" value="InterPro"/>
</dbReference>
<protein>
    <recommendedName>
        <fullName evidence="4 13">Pyruvate kinase</fullName>
        <ecNumber evidence="4 13">2.7.1.40</ecNumber>
    </recommendedName>
</protein>
<dbReference type="InterPro" id="IPR011037">
    <property type="entry name" value="Pyrv_Knase-like_insert_dom_sf"/>
</dbReference>
<dbReference type="FunFam" id="2.40.33.10:FF:000001">
    <property type="entry name" value="Pyruvate kinase"/>
    <property type="match status" value="1"/>
</dbReference>
<name>D8LWK3_BLAHO</name>